<dbReference type="AlphaFoldDB" id="A0A7W7GUP3"/>
<dbReference type="InterPro" id="IPR001223">
    <property type="entry name" value="Glyco_hydro18_cat"/>
</dbReference>
<sequence length="387" mass="40447">MRAFLALLLLFLTACSAPARPAPRVPDGPVVAGYFTEWGVYGRGFRVRDVQAGRLTHLLYAFGKVDQGRCGVGDAWAAYQKPVTAANSVDGEADAADAPLRGNFGQLRKLKAAHPGLKIIWSFGGWTWSSGFTAAAADPAAFAKSCHDLVTDPRWAGLFDGIDVDWEYPNACGLSCDTSGREALARVLGGLRTAFGEDALVTAAVPGDLRKLAATDYSAAAAPADWLSAMTYDYFGAGDSGVRTAPHSPLTEYPGIPRPGATTEATVSRLLGQGVPAAKLLFGIGFYGRGWTGVRSPAPGAAATGPAPGKYEKGMEDYKVLATRCPPTGTVGGTAYARCGAQWWSYDTPDTIRGKVAFARSRALGGVFAWELSGDTPDGALLTALAG</sequence>
<keyword evidence="11" id="KW-1185">Reference proteome</keyword>
<evidence type="ECO:0000256" key="4">
    <source>
        <dbReference type="ARBA" id="ARBA00023024"/>
    </source>
</evidence>
<keyword evidence="8" id="KW-0732">Signal</keyword>
<dbReference type="EC" id="3.2.1.14" evidence="2"/>
<dbReference type="PROSITE" id="PS01095">
    <property type="entry name" value="GH18_1"/>
    <property type="match status" value="1"/>
</dbReference>
<evidence type="ECO:0000256" key="7">
    <source>
        <dbReference type="RuleBase" id="RU004453"/>
    </source>
</evidence>
<dbReference type="Proteomes" id="UP000546162">
    <property type="component" value="Unassembled WGS sequence"/>
</dbReference>
<comment type="caution">
    <text evidence="10">The sequence shown here is derived from an EMBL/GenBank/DDBJ whole genome shotgun (WGS) entry which is preliminary data.</text>
</comment>
<evidence type="ECO:0000313" key="11">
    <source>
        <dbReference type="Proteomes" id="UP000546162"/>
    </source>
</evidence>
<dbReference type="InterPro" id="IPR011583">
    <property type="entry name" value="Chitinase_II/V-like_cat"/>
</dbReference>
<reference evidence="10 11" key="1">
    <citation type="submission" date="2020-08" db="EMBL/GenBank/DDBJ databases">
        <title>Sequencing the genomes of 1000 actinobacteria strains.</title>
        <authorList>
            <person name="Klenk H.-P."/>
        </authorList>
    </citation>
    <scope>NUCLEOTIDE SEQUENCE [LARGE SCALE GENOMIC DNA]</scope>
    <source>
        <strain evidence="10 11">DSM 45809</strain>
    </source>
</reference>
<evidence type="ECO:0000256" key="2">
    <source>
        <dbReference type="ARBA" id="ARBA00012729"/>
    </source>
</evidence>
<dbReference type="Pfam" id="PF00704">
    <property type="entry name" value="Glyco_hydro_18"/>
    <property type="match status" value="1"/>
</dbReference>
<dbReference type="InterPro" id="IPR050314">
    <property type="entry name" value="Glycosyl_Hydrlase_18"/>
</dbReference>
<name>A0A7W7GUP3_9ACTN</name>
<dbReference type="InterPro" id="IPR017853">
    <property type="entry name" value="GH"/>
</dbReference>
<dbReference type="InterPro" id="IPR001579">
    <property type="entry name" value="Glyco_hydro_18_chit_AS"/>
</dbReference>
<keyword evidence="5 6" id="KW-0326">Glycosidase</keyword>
<comment type="similarity">
    <text evidence="7">Belongs to the glycosyl hydrolase 18 family.</text>
</comment>
<comment type="catalytic activity">
    <reaction evidence="1">
        <text>Random endo-hydrolysis of N-acetyl-beta-D-glucosaminide (1-&gt;4)-beta-linkages in chitin and chitodextrins.</text>
        <dbReference type="EC" id="3.2.1.14"/>
    </reaction>
</comment>
<dbReference type="RefSeq" id="WP_307835715.1">
    <property type="nucleotide sequence ID" value="NZ_BAABFG010000005.1"/>
</dbReference>
<evidence type="ECO:0000256" key="5">
    <source>
        <dbReference type="ARBA" id="ARBA00023295"/>
    </source>
</evidence>
<dbReference type="GO" id="GO:0008061">
    <property type="term" value="F:chitin binding"/>
    <property type="evidence" value="ECO:0007669"/>
    <property type="project" value="InterPro"/>
</dbReference>
<organism evidence="10 11">
    <name type="scientific">Actinoplanes octamycinicus</name>
    <dbReference type="NCBI Taxonomy" id="135948"/>
    <lineage>
        <taxon>Bacteria</taxon>
        <taxon>Bacillati</taxon>
        <taxon>Actinomycetota</taxon>
        <taxon>Actinomycetes</taxon>
        <taxon>Micromonosporales</taxon>
        <taxon>Micromonosporaceae</taxon>
        <taxon>Actinoplanes</taxon>
    </lineage>
</organism>
<dbReference type="SMART" id="SM00636">
    <property type="entry name" value="Glyco_18"/>
    <property type="match status" value="1"/>
</dbReference>
<evidence type="ECO:0000256" key="8">
    <source>
        <dbReference type="SAM" id="SignalP"/>
    </source>
</evidence>
<dbReference type="GO" id="GO:0006032">
    <property type="term" value="P:chitin catabolic process"/>
    <property type="evidence" value="ECO:0007669"/>
    <property type="project" value="UniProtKB-KW"/>
</dbReference>
<dbReference type="PANTHER" id="PTHR11177">
    <property type="entry name" value="CHITINASE"/>
    <property type="match status" value="1"/>
</dbReference>
<accession>A0A7W7GUP3</accession>
<dbReference type="InterPro" id="IPR029070">
    <property type="entry name" value="Chitinase_insertion_sf"/>
</dbReference>
<feature type="chain" id="PRO_5030966175" description="chitinase" evidence="8">
    <location>
        <begin position="20"/>
        <end position="387"/>
    </location>
</feature>
<keyword evidence="3 6" id="KW-0378">Hydrolase</keyword>
<evidence type="ECO:0000256" key="6">
    <source>
        <dbReference type="RuleBase" id="RU000489"/>
    </source>
</evidence>
<dbReference type="SUPFAM" id="SSF51445">
    <property type="entry name" value="(Trans)glycosidases"/>
    <property type="match status" value="1"/>
</dbReference>
<dbReference type="Gene3D" id="3.10.50.10">
    <property type="match status" value="1"/>
</dbReference>
<evidence type="ECO:0000256" key="3">
    <source>
        <dbReference type="ARBA" id="ARBA00022801"/>
    </source>
</evidence>
<keyword evidence="4" id="KW-0624">Polysaccharide degradation</keyword>
<gene>
    <name evidence="10" type="ORF">BJY16_002097</name>
</gene>
<evidence type="ECO:0000256" key="1">
    <source>
        <dbReference type="ARBA" id="ARBA00000822"/>
    </source>
</evidence>
<dbReference type="PANTHER" id="PTHR11177:SF317">
    <property type="entry name" value="CHITINASE 12-RELATED"/>
    <property type="match status" value="1"/>
</dbReference>
<feature type="domain" description="GH18" evidence="9">
    <location>
        <begin position="29"/>
        <end position="387"/>
    </location>
</feature>
<feature type="signal peptide" evidence="8">
    <location>
        <begin position="1"/>
        <end position="19"/>
    </location>
</feature>
<dbReference type="GO" id="GO:0008843">
    <property type="term" value="F:endochitinase activity"/>
    <property type="evidence" value="ECO:0007669"/>
    <property type="project" value="UniProtKB-EC"/>
</dbReference>
<keyword evidence="4" id="KW-0119">Carbohydrate metabolism</keyword>
<dbReference type="PROSITE" id="PS51910">
    <property type="entry name" value="GH18_2"/>
    <property type="match status" value="1"/>
</dbReference>
<evidence type="ECO:0000313" key="10">
    <source>
        <dbReference type="EMBL" id="MBB4738638.1"/>
    </source>
</evidence>
<proteinExistence type="inferred from homology"/>
<dbReference type="GO" id="GO:0005975">
    <property type="term" value="P:carbohydrate metabolic process"/>
    <property type="evidence" value="ECO:0007669"/>
    <property type="project" value="InterPro"/>
</dbReference>
<evidence type="ECO:0000259" key="9">
    <source>
        <dbReference type="PROSITE" id="PS51910"/>
    </source>
</evidence>
<dbReference type="PROSITE" id="PS51257">
    <property type="entry name" value="PROKAR_LIPOPROTEIN"/>
    <property type="match status" value="1"/>
</dbReference>
<dbReference type="Gene3D" id="3.20.20.80">
    <property type="entry name" value="Glycosidases"/>
    <property type="match status" value="1"/>
</dbReference>
<dbReference type="EMBL" id="JACHNB010000001">
    <property type="protein sequence ID" value="MBB4738638.1"/>
    <property type="molecule type" value="Genomic_DNA"/>
</dbReference>
<dbReference type="SUPFAM" id="SSF54556">
    <property type="entry name" value="Chitinase insertion domain"/>
    <property type="match status" value="1"/>
</dbReference>
<protein>
    <recommendedName>
        <fullName evidence="2">chitinase</fullName>
        <ecNumber evidence="2">3.2.1.14</ecNumber>
    </recommendedName>
</protein>
<keyword evidence="4" id="KW-0146">Chitin degradation</keyword>